<gene>
    <name evidence="2" type="ORF">PACLA_8A060866</name>
</gene>
<dbReference type="EMBL" id="CACRXK020002426">
    <property type="protein sequence ID" value="CAB3994252.1"/>
    <property type="molecule type" value="Genomic_DNA"/>
</dbReference>
<keyword evidence="3" id="KW-1185">Reference proteome</keyword>
<reference evidence="2" key="1">
    <citation type="submission" date="2020-04" db="EMBL/GenBank/DDBJ databases">
        <authorList>
            <person name="Alioto T."/>
            <person name="Alioto T."/>
            <person name="Gomez Garrido J."/>
        </authorList>
    </citation>
    <scope>NUCLEOTIDE SEQUENCE</scope>
    <source>
        <strain evidence="2">A484AB</strain>
    </source>
</reference>
<sequence>MSNAFGEKKVCWSRSEISACQCKQKSYRHVHCPCARCNGRATDRSIELRHWKETCHLAASTSTNIHVYSNLDDMDMDIGEYDFDGGAGDISGDDNSLGDGHGDNSDQLLTKENNDGRNAQQSSSKSIDHDMPDLSTSGGCDNPNIDQNPLKTMVVKAVLDAPRIKHHSGVSVKTFEDVLEYGKKQLFTSLHEDVDVEILTTLWPKSWNDVQLLLKEEGFEDAKRVLYLFLS</sequence>
<dbReference type="AlphaFoldDB" id="A0A6S7GVU6"/>
<proteinExistence type="predicted"/>
<evidence type="ECO:0000256" key="1">
    <source>
        <dbReference type="SAM" id="MobiDB-lite"/>
    </source>
</evidence>
<evidence type="ECO:0000313" key="2">
    <source>
        <dbReference type="EMBL" id="CAB3994252.1"/>
    </source>
</evidence>
<name>A0A6S7GVU6_PARCT</name>
<organism evidence="2 3">
    <name type="scientific">Paramuricea clavata</name>
    <name type="common">Red gorgonian</name>
    <name type="synonym">Violescent sea-whip</name>
    <dbReference type="NCBI Taxonomy" id="317549"/>
    <lineage>
        <taxon>Eukaryota</taxon>
        <taxon>Metazoa</taxon>
        <taxon>Cnidaria</taxon>
        <taxon>Anthozoa</taxon>
        <taxon>Octocorallia</taxon>
        <taxon>Malacalcyonacea</taxon>
        <taxon>Plexauridae</taxon>
        <taxon>Paramuricea</taxon>
    </lineage>
</organism>
<dbReference type="Proteomes" id="UP001152795">
    <property type="component" value="Unassembled WGS sequence"/>
</dbReference>
<feature type="compositionally biased region" description="Polar residues" evidence="1">
    <location>
        <begin position="134"/>
        <end position="146"/>
    </location>
</feature>
<evidence type="ECO:0000313" key="3">
    <source>
        <dbReference type="Proteomes" id="UP001152795"/>
    </source>
</evidence>
<protein>
    <submittedName>
        <fullName evidence="2">Uncharacterized protein</fullName>
    </submittedName>
</protein>
<accession>A0A6S7GVU6</accession>
<feature type="region of interest" description="Disordered" evidence="1">
    <location>
        <begin position="89"/>
        <end position="146"/>
    </location>
</feature>
<dbReference type="OrthoDB" id="10486628at2759"/>
<comment type="caution">
    <text evidence="2">The sequence shown here is derived from an EMBL/GenBank/DDBJ whole genome shotgun (WGS) entry which is preliminary data.</text>
</comment>
<feature type="compositionally biased region" description="Polar residues" evidence="1">
    <location>
        <begin position="105"/>
        <end position="125"/>
    </location>
</feature>